<dbReference type="Pfam" id="PF02929">
    <property type="entry name" value="Bgal_small_N"/>
    <property type="match status" value="1"/>
</dbReference>
<dbReference type="InterPro" id="IPR023232">
    <property type="entry name" value="Glyco_hydro_2_AS"/>
</dbReference>
<dbReference type="InterPro" id="IPR008979">
    <property type="entry name" value="Galactose-bd-like_sf"/>
</dbReference>
<dbReference type="Gene3D" id="2.60.40.10">
    <property type="entry name" value="Immunoglobulins"/>
    <property type="match status" value="2"/>
</dbReference>
<dbReference type="PROSITE" id="PS00719">
    <property type="entry name" value="GLYCOSYL_HYDROL_F2_1"/>
    <property type="match status" value="1"/>
</dbReference>
<dbReference type="InterPro" id="IPR006103">
    <property type="entry name" value="Glyco_hydro_2_cat"/>
</dbReference>
<name>F4GJR7_PARC1</name>
<dbReference type="Gene3D" id="2.60.120.260">
    <property type="entry name" value="Galactose-binding domain-like"/>
    <property type="match status" value="1"/>
</dbReference>
<dbReference type="SMART" id="SM01038">
    <property type="entry name" value="Bgal_small_N"/>
    <property type="match status" value="1"/>
</dbReference>
<dbReference type="Gene3D" id="2.70.98.10">
    <property type="match status" value="1"/>
</dbReference>
<proteinExistence type="inferred from homology"/>
<dbReference type="PANTHER" id="PTHR46323:SF2">
    <property type="entry name" value="BETA-GALACTOSIDASE"/>
    <property type="match status" value="1"/>
</dbReference>
<dbReference type="InterPro" id="IPR014718">
    <property type="entry name" value="GH-type_carb-bd"/>
</dbReference>
<dbReference type="GO" id="GO:0005990">
    <property type="term" value="P:lactose catabolic process"/>
    <property type="evidence" value="ECO:0007669"/>
    <property type="project" value="TreeGrafter"/>
</dbReference>
<dbReference type="Pfam" id="PF02836">
    <property type="entry name" value="Glyco_hydro_2_C"/>
    <property type="match status" value="1"/>
</dbReference>
<evidence type="ECO:0000256" key="7">
    <source>
        <dbReference type="RuleBase" id="RU361154"/>
    </source>
</evidence>
<gene>
    <name evidence="9" type="ordered locus">Spico_1613</name>
</gene>
<dbReference type="InterPro" id="IPR023230">
    <property type="entry name" value="Glyco_hydro_2_CS"/>
</dbReference>
<evidence type="ECO:0000256" key="4">
    <source>
        <dbReference type="ARBA" id="ARBA00022801"/>
    </source>
</evidence>
<dbReference type="AlphaFoldDB" id="F4GJR7"/>
<reference evidence="9 10" key="2">
    <citation type="journal article" date="2012" name="Stand. Genomic Sci.">
        <title>Complete genome sequence of the termite hindgut bacterium Spirochaeta coccoides type strain (SPN1(T)), reclassification in the genus Sphaerochaeta as Sphaerochaeta coccoides comb. nov. and emendations of the family Spirochaetaceae and the genus Sphaerochaeta.</title>
        <authorList>
            <person name="Abt B."/>
            <person name="Han C."/>
            <person name="Scheuner C."/>
            <person name="Lu M."/>
            <person name="Lapidus A."/>
            <person name="Nolan M."/>
            <person name="Lucas S."/>
            <person name="Hammon N."/>
            <person name="Deshpande S."/>
            <person name="Cheng J.F."/>
            <person name="Tapia R."/>
            <person name="Goodwin L.A."/>
            <person name="Pitluck S."/>
            <person name="Liolios K."/>
            <person name="Pagani I."/>
            <person name="Ivanova N."/>
            <person name="Mavromatis K."/>
            <person name="Mikhailova N."/>
            <person name="Huntemann M."/>
            <person name="Pati A."/>
            <person name="Chen A."/>
            <person name="Palaniappan K."/>
            <person name="Land M."/>
            <person name="Hauser L."/>
            <person name="Brambilla E.M."/>
            <person name="Rohde M."/>
            <person name="Spring S."/>
            <person name="Gronow S."/>
            <person name="Goker M."/>
            <person name="Woyke T."/>
            <person name="Bristow J."/>
            <person name="Eisen J.A."/>
            <person name="Markowitz V."/>
            <person name="Hugenholtz P."/>
            <person name="Kyrpides N.C."/>
            <person name="Klenk H.P."/>
            <person name="Detter J.C."/>
        </authorList>
    </citation>
    <scope>NUCLEOTIDE SEQUENCE [LARGE SCALE GENOMIC DNA]</scope>
    <source>
        <strain evidence="10">ATCC BAA-1237 / DSM 17374 / SPN1</strain>
    </source>
</reference>
<dbReference type="Proteomes" id="UP000007939">
    <property type="component" value="Chromosome"/>
</dbReference>
<dbReference type="InterPro" id="IPR032312">
    <property type="entry name" value="LacZ_4"/>
</dbReference>
<dbReference type="Gene3D" id="3.20.20.80">
    <property type="entry name" value="Glycosidases"/>
    <property type="match status" value="1"/>
</dbReference>
<dbReference type="InterPro" id="IPR050347">
    <property type="entry name" value="Bact_Beta-galactosidase"/>
</dbReference>
<dbReference type="SUPFAM" id="SSF74650">
    <property type="entry name" value="Galactose mutarotase-like"/>
    <property type="match status" value="1"/>
</dbReference>
<evidence type="ECO:0000313" key="9">
    <source>
        <dbReference type="EMBL" id="AEC02814.1"/>
    </source>
</evidence>
<keyword evidence="4 7" id="KW-0378">Hydrolase</keyword>
<dbReference type="InterPro" id="IPR004199">
    <property type="entry name" value="B-gal_small/dom_5"/>
</dbReference>
<dbReference type="PROSITE" id="PS00608">
    <property type="entry name" value="GLYCOSYL_HYDROL_F2_2"/>
    <property type="match status" value="1"/>
</dbReference>
<dbReference type="EC" id="3.2.1.23" evidence="3 7"/>
<dbReference type="InterPro" id="IPR011013">
    <property type="entry name" value="Gal_mutarotase_sf_dom"/>
</dbReference>
<dbReference type="RefSeq" id="WP_013740208.1">
    <property type="nucleotide sequence ID" value="NC_015436.1"/>
</dbReference>
<protein>
    <recommendedName>
        <fullName evidence="3 7">Beta-galactosidase</fullName>
        <ecNumber evidence="3 7">3.2.1.23</ecNumber>
    </recommendedName>
    <alternativeName>
        <fullName evidence="6 7">Lactase</fullName>
    </alternativeName>
</protein>
<dbReference type="PANTHER" id="PTHR46323">
    <property type="entry name" value="BETA-GALACTOSIDASE"/>
    <property type="match status" value="1"/>
</dbReference>
<evidence type="ECO:0000256" key="3">
    <source>
        <dbReference type="ARBA" id="ARBA00012756"/>
    </source>
</evidence>
<evidence type="ECO:0000259" key="8">
    <source>
        <dbReference type="SMART" id="SM01038"/>
    </source>
</evidence>
<dbReference type="KEGG" id="scc:Spico_1613"/>
<dbReference type="SUPFAM" id="SSF51445">
    <property type="entry name" value="(Trans)glycosidases"/>
    <property type="match status" value="1"/>
</dbReference>
<dbReference type="PRINTS" id="PR00132">
    <property type="entry name" value="GLHYDRLASE2"/>
</dbReference>
<dbReference type="eggNOG" id="COG3250">
    <property type="taxonomic scope" value="Bacteria"/>
</dbReference>
<keyword evidence="5 7" id="KW-0326">Glycosidase</keyword>
<dbReference type="SUPFAM" id="SSF49785">
    <property type="entry name" value="Galactose-binding domain-like"/>
    <property type="match status" value="1"/>
</dbReference>
<comment type="catalytic activity">
    <reaction evidence="1 7">
        <text>Hydrolysis of terminal non-reducing beta-D-galactose residues in beta-D-galactosides.</text>
        <dbReference type="EC" id="3.2.1.23"/>
    </reaction>
</comment>
<dbReference type="STRING" id="760011.Spico_1613"/>
<dbReference type="Pfam" id="PF16353">
    <property type="entry name" value="LacZ_4"/>
    <property type="match status" value="1"/>
</dbReference>
<organism evidence="9 10">
    <name type="scientific">Parasphaerochaeta coccoides (strain ATCC BAA-1237 / DSM 17374 / SPN1)</name>
    <name type="common">Sphaerochaeta coccoides</name>
    <dbReference type="NCBI Taxonomy" id="760011"/>
    <lineage>
        <taxon>Bacteria</taxon>
        <taxon>Pseudomonadati</taxon>
        <taxon>Spirochaetota</taxon>
        <taxon>Spirochaetia</taxon>
        <taxon>Spirochaetales</taxon>
        <taxon>Sphaerochaetaceae</taxon>
        <taxon>Parasphaerochaeta</taxon>
    </lineage>
</organism>
<evidence type="ECO:0000256" key="5">
    <source>
        <dbReference type="ARBA" id="ARBA00023295"/>
    </source>
</evidence>
<feature type="domain" description="Beta galactosidase small chain/" evidence="8">
    <location>
        <begin position="808"/>
        <end position="1088"/>
    </location>
</feature>
<keyword evidence="10" id="KW-1185">Reference proteome</keyword>
<evidence type="ECO:0000313" key="10">
    <source>
        <dbReference type="Proteomes" id="UP000007939"/>
    </source>
</evidence>
<dbReference type="Pfam" id="PF00703">
    <property type="entry name" value="Glyco_hydro_2"/>
    <property type="match status" value="1"/>
</dbReference>
<dbReference type="HOGENOM" id="CLU_002346_1_1_12"/>
<dbReference type="InterPro" id="IPR006101">
    <property type="entry name" value="Glyco_hydro_2"/>
</dbReference>
<dbReference type="SUPFAM" id="SSF49303">
    <property type="entry name" value="beta-Galactosidase/glucuronidase domain"/>
    <property type="match status" value="2"/>
</dbReference>
<comment type="similarity">
    <text evidence="2 7">Belongs to the glycosyl hydrolase 2 family.</text>
</comment>
<dbReference type="Pfam" id="PF02837">
    <property type="entry name" value="Glyco_hydro_2_N"/>
    <property type="match status" value="1"/>
</dbReference>
<dbReference type="EMBL" id="CP002659">
    <property type="protein sequence ID" value="AEC02814.1"/>
    <property type="molecule type" value="Genomic_DNA"/>
</dbReference>
<evidence type="ECO:0000256" key="6">
    <source>
        <dbReference type="ARBA" id="ARBA00032230"/>
    </source>
</evidence>
<reference evidence="10" key="1">
    <citation type="submission" date="2011-04" db="EMBL/GenBank/DDBJ databases">
        <title>The complete genome of Spirochaeta coccoides DSM 17374.</title>
        <authorList>
            <person name="Lucas S."/>
            <person name="Copeland A."/>
            <person name="Lapidus A."/>
            <person name="Bruce D."/>
            <person name="Goodwin L."/>
            <person name="Pitluck S."/>
            <person name="Peters L."/>
            <person name="Kyrpides N."/>
            <person name="Mavromatis K."/>
            <person name="Pagani I."/>
            <person name="Ivanova N."/>
            <person name="Ovchinnikova G."/>
            <person name="Lu M."/>
            <person name="Detter J.C."/>
            <person name="Tapia R."/>
            <person name="Han C."/>
            <person name="Land M."/>
            <person name="Hauser L."/>
            <person name="Markowitz V."/>
            <person name="Cheng J.-F."/>
            <person name="Hugenholtz P."/>
            <person name="Woyke T."/>
            <person name="Wu D."/>
            <person name="Spring S."/>
            <person name="Schroeder M."/>
            <person name="Brambilla E."/>
            <person name="Klenk H.-P."/>
            <person name="Eisen J.A."/>
        </authorList>
    </citation>
    <scope>NUCLEOTIDE SEQUENCE [LARGE SCALE GENOMIC DNA]</scope>
    <source>
        <strain evidence="10">ATCC BAA-1237 / DSM 17374 / SPN1</strain>
    </source>
</reference>
<dbReference type="GO" id="GO:0009341">
    <property type="term" value="C:beta-galactosidase complex"/>
    <property type="evidence" value="ECO:0007669"/>
    <property type="project" value="InterPro"/>
</dbReference>
<dbReference type="InterPro" id="IPR006102">
    <property type="entry name" value="Ig-like_GH2"/>
</dbReference>
<evidence type="ECO:0000256" key="1">
    <source>
        <dbReference type="ARBA" id="ARBA00001412"/>
    </source>
</evidence>
<dbReference type="InterPro" id="IPR013783">
    <property type="entry name" value="Ig-like_fold"/>
</dbReference>
<sequence length="1090" mass="123388">MKSLYSAFHPWESPEITSIGRLPISSLAAPFPDAFRAYEAAVAGSEGNLPGSSWQLPLDGHWNFKLYDNPCDVPADIVDGAELKNSPTIIVPGTWTVQGYDKPHYTNVQMPFIQRPPYAPRHNPTGAYARTFILPDTRPDTGSDTWPNTWPNTWAERRTVLRVGSAESYVEVYLNGQFIGASKDSRLSADFDVSRSLVAGENTLVLIVVRYGDASYIEDQDQWWFGGLHRSVFLYSTPRTYLEDVFAHPVLSENYAFGKLTVDFSMNQNIPSPEGLLSPQEIHMVLHDPSGKEIGRVGTAVDPLYRTGRWMSSLCIDVENPELWNHEEPHLYTLVATLVDCTSHQESHYALRLGFRHVAIEGRKLLVNGKRVLIKGVNRHEHDQCTAKTLTVASMVTDILLMKRNNFNAVRTSHYPNDERWYDLCDRYGVYVMDEANIESHAYYDHLCRDSRWSAAFLGRVQRMVMRDKNHASIIFWSLGNESGYGENHDAAAAWVRRYDSSRLLHYEGAVRAEWGQPWSTLKDLRRGRNVTDIISPMYPELSLLTEWDRTTETSDDFRPLIMCEYSHAMGNSNGGLSDYWKAIRVSRGLQGGWIWDWIDQGILVDEEGKPVGFRGVDAAAHGHRAHSVSVPAWRYGGDFGDDPSDLDFCLNGLVDPARNPKPVMSECCKLFQPVLMTSSHPMQGKFTLYNDFDFSDLSGLYATWHLVFSHPERVNTSLSLSDRFELPNLDPGQSADIELPFLLEPPFLEAFSRTESFIVFEFFLAKDTSWASHGHRIAWEQFTLSREPERLLSCSSAILKDGRVNTHVYQAGLNDEGFLTSLRIGSHVVLQKPVTMNVYRVPTQNDGLKNFAHLKDNPESSWYFSQKALNLWLGYDLSNLSYKLLRKTESSDACECSYEVTDGNGKILGMFDQKWKFLTDCFSGNFTLQLCAGLQDYPRVGICFGLDHIWKSVAWFGRGPEENYPDRKEGSMIACHGPVPADSLYVPYILPQDSGERMDVRFIDFIHEEGKERLRISSDVPVGFSVSPYSVEDLWNKKHADELVPSPCYTVSIDAAVRGLGTASCGPDTLEKYKVRPGVYRFSLVFESI</sequence>
<dbReference type="GO" id="GO:0004565">
    <property type="term" value="F:beta-galactosidase activity"/>
    <property type="evidence" value="ECO:0007669"/>
    <property type="project" value="UniProtKB-EC"/>
</dbReference>
<dbReference type="GO" id="GO:0030246">
    <property type="term" value="F:carbohydrate binding"/>
    <property type="evidence" value="ECO:0007669"/>
    <property type="project" value="InterPro"/>
</dbReference>
<dbReference type="InterPro" id="IPR036156">
    <property type="entry name" value="Beta-gal/glucu_dom_sf"/>
</dbReference>
<dbReference type="InterPro" id="IPR006104">
    <property type="entry name" value="Glyco_hydro_2_N"/>
</dbReference>
<accession>F4GJR7</accession>
<evidence type="ECO:0000256" key="2">
    <source>
        <dbReference type="ARBA" id="ARBA00007401"/>
    </source>
</evidence>
<dbReference type="InterPro" id="IPR017853">
    <property type="entry name" value="GH"/>
</dbReference>